<feature type="compositionally biased region" description="Polar residues" evidence="10">
    <location>
        <begin position="435"/>
        <end position="445"/>
    </location>
</feature>
<dbReference type="AlphaFoldDB" id="A0A665TW10"/>
<dbReference type="InterPro" id="IPR021537">
    <property type="entry name" value="HIF_alpha-like"/>
</dbReference>
<evidence type="ECO:0000256" key="6">
    <source>
        <dbReference type="ARBA" id="ARBA00023159"/>
    </source>
</evidence>
<evidence type="ECO:0000256" key="2">
    <source>
        <dbReference type="ARBA" id="ARBA00022737"/>
    </source>
</evidence>
<reference evidence="12" key="1">
    <citation type="submission" date="2021-04" db="EMBL/GenBank/DDBJ databases">
        <authorList>
            <consortium name="Wellcome Sanger Institute Data Sharing"/>
        </authorList>
    </citation>
    <scope>NUCLEOTIDE SEQUENCE [LARGE SCALE GENOMIC DNA]</scope>
</reference>
<keyword evidence="3" id="KW-0832">Ubl conjugation</keyword>
<evidence type="ECO:0000259" key="11">
    <source>
        <dbReference type="PROSITE" id="PS50112"/>
    </source>
</evidence>
<evidence type="ECO:0000256" key="7">
    <source>
        <dbReference type="ARBA" id="ARBA00023163"/>
    </source>
</evidence>
<dbReference type="Pfam" id="PF14598">
    <property type="entry name" value="PAS_11"/>
    <property type="match status" value="1"/>
</dbReference>
<dbReference type="FunFam" id="3.30.450.20:FF:000015">
    <property type="entry name" value="Hypoxia-inducible factor 1-alpha isoform 1"/>
    <property type="match status" value="1"/>
</dbReference>
<comment type="subcellular location">
    <subcellularLocation>
        <location evidence="1">Nucleus</location>
    </subcellularLocation>
</comment>
<proteinExistence type="predicted"/>
<dbReference type="Gene3D" id="3.30.450.20">
    <property type="entry name" value="PAS domain"/>
    <property type="match status" value="2"/>
</dbReference>
<dbReference type="SUPFAM" id="SSF55785">
    <property type="entry name" value="PYP-like sensor domain (PAS domain)"/>
    <property type="match status" value="1"/>
</dbReference>
<reference evidence="12" key="3">
    <citation type="submission" date="2025-09" db="UniProtKB">
        <authorList>
            <consortium name="Ensembl"/>
        </authorList>
    </citation>
    <scope>IDENTIFICATION</scope>
</reference>
<dbReference type="Ensembl" id="ENSENLT00000011789.1">
    <property type="protein sequence ID" value="ENSENLP00000011289.1"/>
    <property type="gene ID" value="ENSENLG00000005292.1"/>
</dbReference>
<dbReference type="NCBIfam" id="TIGR00229">
    <property type="entry name" value="sensory_box"/>
    <property type="match status" value="1"/>
</dbReference>
<dbReference type="Pfam" id="PF11413">
    <property type="entry name" value="HIF-1"/>
    <property type="match status" value="1"/>
</dbReference>
<keyword evidence="6" id="KW-0010">Activator</keyword>
<dbReference type="GO" id="GO:0000977">
    <property type="term" value="F:RNA polymerase II transcription regulatory region sequence-specific DNA binding"/>
    <property type="evidence" value="ECO:0007669"/>
    <property type="project" value="TreeGrafter"/>
</dbReference>
<accession>A0A665TW10</accession>
<keyword evidence="13" id="KW-1185">Reference proteome</keyword>
<evidence type="ECO:0000256" key="9">
    <source>
        <dbReference type="ARBA" id="ARBA00023278"/>
    </source>
</evidence>
<keyword evidence="7" id="KW-0804">Transcription</keyword>
<dbReference type="GO" id="GO:0071456">
    <property type="term" value="P:cellular response to hypoxia"/>
    <property type="evidence" value="ECO:0007669"/>
    <property type="project" value="TreeGrafter"/>
</dbReference>
<sequence length="478" mass="53656">MQATFIRCFALTIYAVHTCSQPLIYKGMFALSKKFQQEQQRERNFFLRMKTTLTSRGRTVNIKSATWKVLHCTGHIGPFGDSFTSPTVGRVMTLLCEPVPHPFSVEFPLDTWTFLTRDSMDLRFTHCEGRVTELVGYKSDDLIGRSAYEFHHALDSKHVNKSLHTLLSKGQVSTSIYRFLANSGGFVWVETQATILYSSKTSQPEAIVCLNFILSAVEQPDVVFSLEQIRLQKSEPQSPALPPVYHGMSVVCDSGSELVTSLLKSKPCQNKDADLSPSSPSELIQVPCEAEDPDVLPPGGFVELSFVSKPSPNSLPDHPQNLCTPQLRQLLMPIFSPVTPPSTSSWHSELSPCEDEDEELMDANKVEKFFAIRSDGQNKDETLEMLEGMDLDMLAPYISMDDDFQLTFLNSLPEKAEKPSFLPESTLVSRKRSHNLSGDESSQLIGQDKRQKQDPFSVGELILSHRLLVRERLRSKCV</sequence>
<keyword evidence="4" id="KW-0805">Transcription regulation</keyword>
<feature type="region of interest" description="Disordered" evidence="10">
    <location>
        <begin position="427"/>
        <end position="451"/>
    </location>
</feature>
<evidence type="ECO:0000256" key="10">
    <source>
        <dbReference type="SAM" id="MobiDB-lite"/>
    </source>
</evidence>
<name>A0A665TW10_ECHNA</name>
<organism evidence="12 13">
    <name type="scientific">Echeneis naucrates</name>
    <name type="common">Live sharksucker</name>
    <dbReference type="NCBI Taxonomy" id="173247"/>
    <lineage>
        <taxon>Eukaryota</taxon>
        <taxon>Metazoa</taxon>
        <taxon>Chordata</taxon>
        <taxon>Craniata</taxon>
        <taxon>Vertebrata</taxon>
        <taxon>Euteleostomi</taxon>
        <taxon>Actinopterygii</taxon>
        <taxon>Neopterygii</taxon>
        <taxon>Teleostei</taxon>
        <taxon>Neoteleostei</taxon>
        <taxon>Acanthomorphata</taxon>
        <taxon>Carangaria</taxon>
        <taxon>Carangiformes</taxon>
        <taxon>Echeneidae</taxon>
        <taxon>Echeneis</taxon>
    </lineage>
</organism>
<dbReference type="PROSITE" id="PS50112">
    <property type="entry name" value="PAS"/>
    <property type="match status" value="1"/>
</dbReference>
<dbReference type="GO" id="GO:0005634">
    <property type="term" value="C:nucleus"/>
    <property type="evidence" value="ECO:0007669"/>
    <property type="project" value="UniProtKB-SubCell"/>
</dbReference>
<dbReference type="PANTHER" id="PTHR23043">
    <property type="entry name" value="HYPOXIA-INDUCIBLE FACTOR 1 ALPHA"/>
    <property type="match status" value="1"/>
</dbReference>
<dbReference type="CDD" id="cd00130">
    <property type="entry name" value="PAS"/>
    <property type="match status" value="1"/>
</dbReference>
<feature type="domain" description="PAS" evidence="11">
    <location>
        <begin position="131"/>
        <end position="170"/>
    </location>
</feature>
<keyword evidence="9" id="KW-0379">Hydroxylation</keyword>
<keyword evidence="5" id="KW-0238">DNA-binding</keyword>
<evidence type="ECO:0000313" key="13">
    <source>
        <dbReference type="Proteomes" id="UP000472264"/>
    </source>
</evidence>
<keyword evidence="2" id="KW-0677">Repeat</keyword>
<evidence type="ECO:0000256" key="4">
    <source>
        <dbReference type="ARBA" id="ARBA00023015"/>
    </source>
</evidence>
<evidence type="ECO:0000256" key="8">
    <source>
        <dbReference type="ARBA" id="ARBA00023242"/>
    </source>
</evidence>
<dbReference type="Proteomes" id="UP000472264">
    <property type="component" value="Chromosome 13"/>
</dbReference>
<evidence type="ECO:0000256" key="1">
    <source>
        <dbReference type="ARBA" id="ARBA00004123"/>
    </source>
</evidence>
<dbReference type="GO" id="GO:0000981">
    <property type="term" value="F:DNA-binding transcription factor activity, RNA polymerase II-specific"/>
    <property type="evidence" value="ECO:0007669"/>
    <property type="project" value="TreeGrafter"/>
</dbReference>
<evidence type="ECO:0000256" key="5">
    <source>
        <dbReference type="ARBA" id="ARBA00023125"/>
    </source>
</evidence>
<dbReference type="InParanoid" id="A0A665TW10"/>
<evidence type="ECO:0000313" key="12">
    <source>
        <dbReference type="Ensembl" id="ENSENLP00000011289.1"/>
    </source>
</evidence>
<protein>
    <submittedName>
        <fullName evidence="12">Hypoxia inducible factor 1 subunit alpha, like</fullName>
    </submittedName>
</protein>
<keyword evidence="8" id="KW-0539">Nucleus</keyword>
<reference evidence="12" key="2">
    <citation type="submission" date="2025-08" db="UniProtKB">
        <authorList>
            <consortium name="Ensembl"/>
        </authorList>
    </citation>
    <scope>IDENTIFICATION</scope>
</reference>
<dbReference type="InterPro" id="IPR035965">
    <property type="entry name" value="PAS-like_dom_sf"/>
</dbReference>
<evidence type="ECO:0000256" key="3">
    <source>
        <dbReference type="ARBA" id="ARBA00022843"/>
    </source>
</evidence>
<gene>
    <name evidence="12" type="primary">hif1al</name>
</gene>
<dbReference type="PANTHER" id="PTHR23043:SF34">
    <property type="entry name" value="HYPOXIA-INDUCIBLE FACTOR 1 SUBUNIT ALPHA,-LIKE"/>
    <property type="match status" value="1"/>
</dbReference>
<dbReference type="InterPro" id="IPR000014">
    <property type="entry name" value="PAS"/>
</dbReference>